<dbReference type="Proteomes" id="UP001628193">
    <property type="component" value="Unassembled WGS sequence"/>
</dbReference>
<reference evidence="1 2" key="1">
    <citation type="submission" date="2024-05" db="EMBL/GenBank/DDBJ databases">
        <authorList>
            <consortium name="Candidatus Magnetaquicoccaceae bacterium FCR-1 genome sequencing consortium"/>
            <person name="Shimoshige H."/>
            <person name="Shimamura S."/>
            <person name="Taoka A."/>
            <person name="Kobayashi H."/>
            <person name="Maekawa T."/>
        </authorList>
    </citation>
    <scope>NUCLEOTIDE SEQUENCE [LARGE SCALE GENOMIC DNA]</scope>
    <source>
        <strain evidence="1 2">FCR-1</strain>
    </source>
</reference>
<evidence type="ECO:0000313" key="2">
    <source>
        <dbReference type="Proteomes" id="UP001628193"/>
    </source>
</evidence>
<organism evidence="1 2">
    <name type="scientific">Candidatus Magnetaquiglobus chichijimensis</name>
    <dbReference type="NCBI Taxonomy" id="3141448"/>
    <lineage>
        <taxon>Bacteria</taxon>
        <taxon>Pseudomonadati</taxon>
        <taxon>Pseudomonadota</taxon>
        <taxon>Magnetococcia</taxon>
        <taxon>Magnetococcales</taxon>
        <taxon>Candidatus Magnetaquicoccaceae</taxon>
        <taxon>Candidatus Magnetaquiglobus</taxon>
    </lineage>
</organism>
<evidence type="ECO:0000313" key="1">
    <source>
        <dbReference type="EMBL" id="GAB0058708.1"/>
    </source>
</evidence>
<keyword evidence="2" id="KW-1185">Reference proteome</keyword>
<dbReference type="RefSeq" id="WP_420906431.1">
    <property type="nucleotide sequence ID" value="NZ_BAAFGK010000005.1"/>
</dbReference>
<proteinExistence type="predicted"/>
<comment type="caution">
    <text evidence="1">The sequence shown here is derived from an EMBL/GenBank/DDBJ whole genome shotgun (WGS) entry which is preliminary data.</text>
</comment>
<dbReference type="SUPFAM" id="SSF53335">
    <property type="entry name" value="S-adenosyl-L-methionine-dependent methyltransferases"/>
    <property type="match status" value="1"/>
</dbReference>
<dbReference type="InterPro" id="IPR029044">
    <property type="entry name" value="Nucleotide-diphossugar_trans"/>
</dbReference>
<accession>A0ABQ0CCT5</accession>
<sequence length="445" mass="49174">MPTPSRLDPHLVALLGNHLPTGPARILEIGCGTGHLGAFAKARDPNLIWHGIEADAPLAWQAKSRLDRLFTLDIERDGPPDLDAPYDCILLNDTLTRLVDPLACLTRLRPWLQPQGHLLAVFPNTQHHATLTALLAGEFPPRDPDPTPSTIRHRFTFASAIRLLLDAGLLPLLAEAPLDKPDDGLILALQHAFNHVKMDPMRGVYYLSASHFLFKGLINSTFPEQPTAPSPLSFIVPTNQPAVLKENFLASPIFQGHHPHQLILLEGQPSASDAIRTGLGQARHDQVIYAHQDVYLPTGWDRQYLAGVARARALDPHAGVFGVYGVATHPDGEQHHGVVVDRHWLRVSGGPFPTEVHSFDELLIGFDRLGFPGTDPRLGYHLYGTDIVCAYRERGMRAWALHAPCFHNSGLGLSNPPELLRSAEIFQQSNWKRFFPLATTCLRFG</sequence>
<gene>
    <name evidence="1" type="ORF">SIID45300_03063</name>
</gene>
<dbReference type="InterPro" id="IPR029063">
    <property type="entry name" value="SAM-dependent_MTases_sf"/>
</dbReference>
<name>A0ABQ0CCT5_9PROT</name>
<protein>
    <recommendedName>
        <fullName evidence="3">Methyltransferase domain-containing protein</fullName>
    </recommendedName>
</protein>
<dbReference type="Gene3D" id="3.40.50.150">
    <property type="entry name" value="Vaccinia Virus protein VP39"/>
    <property type="match status" value="1"/>
</dbReference>
<reference evidence="1 2" key="2">
    <citation type="submission" date="2024-09" db="EMBL/GenBank/DDBJ databases">
        <title>Draft genome sequence of Candidatus Magnetaquicoccaceae bacterium FCR-1.</title>
        <authorList>
            <person name="Shimoshige H."/>
            <person name="Shimamura S."/>
            <person name="Taoka A."/>
            <person name="Kobayashi H."/>
            <person name="Maekawa T."/>
        </authorList>
    </citation>
    <scope>NUCLEOTIDE SEQUENCE [LARGE SCALE GENOMIC DNA]</scope>
    <source>
        <strain evidence="1 2">FCR-1</strain>
    </source>
</reference>
<dbReference type="CDD" id="cd02440">
    <property type="entry name" value="AdoMet_MTases"/>
    <property type="match status" value="1"/>
</dbReference>
<dbReference type="Gene3D" id="3.90.550.10">
    <property type="entry name" value="Spore Coat Polysaccharide Biosynthesis Protein SpsA, Chain A"/>
    <property type="match status" value="1"/>
</dbReference>
<evidence type="ECO:0008006" key="3">
    <source>
        <dbReference type="Google" id="ProtNLM"/>
    </source>
</evidence>
<dbReference type="EMBL" id="BAAFGK010000005">
    <property type="protein sequence ID" value="GAB0058708.1"/>
    <property type="molecule type" value="Genomic_DNA"/>
</dbReference>
<dbReference type="Pfam" id="PF13489">
    <property type="entry name" value="Methyltransf_23"/>
    <property type="match status" value="1"/>
</dbReference>